<dbReference type="Proteomes" id="UP001318860">
    <property type="component" value="Unassembled WGS sequence"/>
</dbReference>
<proteinExistence type="predicted"/>
<gene>
    <name evidence="1" type="ORF">DH2020_032230</name>
</gene>
<dbReference type="PANTHER" id="PTHR47481">
    <property type="match status" value="1"/>
</dbReference>
<sequence length="207" mass="23103">MEDTGSTLNATGSIAGTMPIANASQLVFLQNQLVSIKLDESNHPMWKQQILTAIRGYGLEHFIDGSSSAPAMSIQATDTSQKTVNPEFILWQRQDQLLAAWILSSLSESILIQMVGLYTSREIWHNLEVNFTGQSKEKLLHYTMKLQTLKKGSLSMRDYLNQMKNCFDLLASAGKRITETEQVMHIMSGLGSEYDAIMVSVSSRLEP</sequence>
<dbReference type="Pfam" id="PF14223">
    <property type="entry name" value="Retrotran_gag_2"/>
    <property type="match status" value="1"/>
</dbReference>
<evidence type="ECO:0008006" key="3">
    <source>
        <dbReference type="Google" id="ProtNLM"/>
    </source>
</evidence>
<evidence type="ECO:0000313" key="1">
    <source>
        <dbReference type="EMBL" id="KAK6134026.1"/>
    </source>
</evidence>
<protein>
    <recommendedName>
        <fullName evidence="3">Retrotransposon Copia-like N-terminal domain-containing protein</fullName>
    </recommendedName>
</protein>
<dbReference type="EMBL" id="JABTTQ020001183">
    <property type="protein sequence ID" value="KAK6134026.1"/>
    <property type="molecule type" value="Genomic_DNA"/>
</dbReference>
<evidence type="ECO:0000313" key="2">
    <source>
        <dbReference type="Proteomes" id="UP001318860"/>
    </source>
</evidence>
<organism evidence="1 2">
    <name type="scientific">Rehmannia glutinosa</name>
    <name type="common">Chinese foxglove</name>
    <dbReference type="NCBI Taxonomy" id="99300"/>
    <lineage>
        <taxon>Eukaryota</taxon>
        <taxon>Viridiplantae</taxon>
        <taxon>Streptophyta</taxon>
        <taxon>Embryophyta</taxon>
        <taxon>Tracheophyta</taxon>
        <taxon>Spermatophyta</taxon>
        <taxon>Magnoliopsida</taxon>
        <taxon>eudicotyledons</taxon>
        <taxon>Gunneridae</taxon>
        <taxon>Pentapetalae</taxon>
        <taxon>asterids</taxon>
        <taxon>lamiids</taxon>
        <taxon>Lamiales</taxon>
        <taxon>Orobanchaceae</taxon>
        <taxon>Rehmannieae</taxon>
        <taxon>Rehmannia</taxon>
    </lineage>
</organism>
<comment type="caution">
    <text evidence="1">The sequence shown here is derived from an EMBL/GenBank/DDBJ whole genome shotgun (WGS) entry which is preliminary data.</text>
</comment>
<name>A0ABR0VI83_REHGL</name>
<reference evidence="1 2" key="1">
    <citation type="journal article" date="2021" name="Comput. Struct. Biotechnol. J.">
        <title>De novo genome assembly of the potent medicinal plant Rehmannia glutinosa using nanopore technology.</title>
        <authorList>
            <person name="Ma L."/>
            <person name="Dong C."/>
            <person name="Song C."/>
            <person name="Wang X."/>
            <person name="Zheng X."/>
            <person name="Niu Y."/>
            <person name="Chen S."/>
            <person name="Feng W."/>
        </authorList>
    </citation>
    <scope>NUCLEOTIDE SEQUENCE [LARGE SCALE GENOMIC DNA]</scope>
    <source>
        <strain evidence="1">DH-2019</strain>
    </source>
</reference>
<dbReference type="PANTHER" id="PTHR47481:SF30">
    <property type="entry name" value="CCHC-TYPE DOMAIN-CONTAINING PROTEIN"/>
    <property type="match status" value="1"/>
</dbReference>
<keyword evidence="2" id="KW-1185">Reference proteome</keyword>
<accession>A0ABR0VI83</accession>